<accession>A0A0J0XBQ6</accession>
<dbReference type="Proteomes" id="UP000053611">
    <property type="component" value="Unassembled WGS sequence"/>
</dbReference>
<proteinExistence type="predicted"/>
<evidence type="ECO:0000313" key="2">
    <source>
        <dbReference type="Proteomes" id="UP000053611"/>
    </source>
</evidence>
<dbReference type="EMBL" id="KQ087302">
    <property type="protein sequence ID" value="KLT38487.1"/>
    <property type="molecule type" value="Genomic_DNA"/>
</dbReference>
<dbReference type="AlphaFoldDB" id="A0A0J0XBQ6"/>
<sequence length="144" mass="15608">MPPARLRNDVGASRAGRRRKCELGPCRGRESRRPAELGCCTGLRSECIGLYCTAAAARGLRPATCGCMRKMSADGLWSGRSASSAVIAGKPYIQRKSNGARGPQNELASTHVRGWEPIRTGRRALRARERRGLGRLGWALFTLG</sequence>
<protein>
    <submittedName>
        <fullName evidence="1">Uncharacterized protein</fullName>
    </submittedName>
</protein>
<keyword evidence="2" id="KW-1185">Reference proteome</keyword>
<dbReference type="RefSeq" id="XP_018274978.1">
    <property type="nucleotide sequence ID" value="XM_018423975.1"/>
</dbReference>
<reference evidence="1 2" key="1">
    <citation type="submission" date="2015-03" db="EMBL/GenBank/DDBJ databases">
        <title>Genomics and transcriptomics of the oil-accumulating basidiomycete yeast T. oleaginosus allow insights into substrate utilization and the diverse evolutionary trajectories of mating systems in fungi.</title>
        <authorList>
            <consortium name="DOE Joint Genome Institute"/>
            <person name="Kourist R."/>
            <person name="Kracht O."/>
            <person name="Bracharz F."/>
            <person name="Lipzen A."/>
            <person name="Nolan M."/>
            <person name="Ohm R."/>
            <person name="Grigoriev I."/>
            <person name="Sun S."/>
            <person name="Heitman J."/>
            <person name="Bruck T."/>
            <person name="Nowrousian M."/>
        </authorList>
    </citation>
    <scope>NUCLEOTIDE SEQUENCE [LARGE SCALE GENOMIC DNA]</scope>
    <source>
        <strain evidence="1 2">IBC0246</strain>
    </source>
</reference>
<dbReference type="GeneID" id="28984578"/>
<name>A0A0J0XBQ6_9TREE</name>
<gene>
    <name evidence="1" type="ORF">CC85DRAFT_28766</name>
</gene>
<evidence type="ECO:0000313" key="1">
    <source>
        <dbReference type="EMBL" id="KLT38487.1"/>
    </source>
</evidence>
<organism evidence="1 2">
    <name type="scientific">Cutaneotrichosporon oleaginosum</name>
    <dbReference type="NCBI Taxonomy" id="879819"/>
    <lineage>
        <taxon>Eukaryota</taxon>
        <taxon>Fungi</taxon>
        <taxon>Dikarya</taxon>
        <taxon>Basidiomycota</taxon>
        <taxon>Agaricomycotina</taxon>
        <taxon>Tremellomycetes</taxon>
        <taxon>Trichosporonales</taxon>
        <taxon>Trichosporonaceae</taxon>
        <taxon>Cutaneotrichosporon</taxon>
    </lineage>
</organism>